<gene>
    <name evidence="1" type="ORF">KIL84_006896</name>
</gene>
<reference evidence="1" key="1">
    <citation type="submission" date="2021-09" db="EMBL/GenBank/DDBJ databases">
        <title>The genome of Mauremys mutica provides insights into the evolution of semi-aquatic lifestyle.</title>
        <authorList>
            <person name="Gong S."/>
            <person name="Gao Y."/>
        </authorList>
    </citation>
    <scope>NUCLEOTIDE SEQUENCE</scope>
    <source>
        <strain evidence="1">MM-2020</strain>
        <tissue evidence="1">Muscle</tissue>
    </source>
</reference>
<evidence type="ECO:0000313" key="1">
    <source>
        <dbReference type="EMBL" id="KAH1171278.1"/>
    </source>
</evidence>
<keyword evidence="2" id="KW-1185">Reference proteome</keyword>
<protein>
    <submittedName>
        <fullName evidence="1">Uncharacterized protein</fullName>
    </submittedName>
</protein>
<comment type="caution">
    <text evidence="1">The sequence shown here is derived from an EMBL/GenBank/DDBJ whole genome shotgun (WGS) entry which is preliminary data.</text>
</comment>
<dbReference type="Proteomes" id="UP000827986">
    <property type="component" value="Unassembled WGS sequence"/>
</dbReference>
<name>A0A9D3X1P9_9SAUR</name>
<sequence length="118" mass="13674">MCFIFQKINMSQIYYTQSHSCYLIISMHISCKCSATEEVHYLLYPAIKPDLELLCSSKPELISCLSTFCNAFITGISTIFVEPLKLSLLLPASPNKIQTRREHFYNSVEMLWERHLMS</sequence>
<dbReference type="AlphaFoldDB" id="A0A9D3X1P9"/>
<evidence type="ECO:0000313" key="2">
    <source>
        <dbReference type="Proteomes" id="UP000827986"/>
    </source>
</evidence>
<accession>A0A9D3X1P9</accession>
<proteinExistence type="predicted"/>
<organism evidence="1 2">
    <name type="scientific">Mauremys mutica</name>
    <name type="common">yellowpond turtle</name>
    <dbReference type="NCBI Taxonomy" id="74926"/>
    <lineage>
        <taxon>Eukaryota</taxon>
        <taxon>Metazoa</taxon>
        <taxon>Chordata</taxon>
        <taxon>Craniata</taxon>
        <taxon>Vertebrata</taxon>
        <taxon>Euteleostomi</taxon>
        <taxon>Archelosauria</taxon>
        <taxon>Testudinata</taxon>
        <taxon>Testudines</taxon>
        <taxon>Cryptodira</taxon>
        <taxon>Durocryptodira</taxon>
        <taxon>Testudinoidea</taxon>
        <taxon>Geoemydidae</taxon>
        <taxon>Geoemydinae</taxon>
        <taxon>Mauremys</taxon>
    </lineage>
</organism>
<dbReference type="EMBL" id="JAHDVG010000483">
    <property type="protein sequence ID" value="KAH1171278.1"/>
    <property type="molecule type" value="Genomic_DNA"/>
</dbReference>